<dbReference type="Proteomes" id="UP000813420">
    <property type="component" value="Unassembled WGS sequence"/>
</dbReference>
<protein>
    <submittedName>
        <fullName evidence="1">DUF3841 domain-containing protein</fullName>
    </submittedName>
</protein>
<comment type="caution">
    <text evidence="1">The sequence shown here is derived from an EMBL/GenBank/DDBJ whole genome shotgun (WGS) entry which is preliminary data.</text>
</comment>
<sequence>MSDGTKEIKKMFTVQADRVLCTLARDGVYYVKKSYVQQKYQETAWIFREAYDFFTAHASEILSKPLEAESPVWLFGDPVWALPDPGTHRLQIEIPKEEVLLFDRRKWNRILNLSYVGTKEEEQEFGARMKKQGVMDASDVFAKPYYPQLKAEIKKSWRRLFDDFHEEKMDVKDIQGASWCLKKEWISAKK</sequence>
<proteinExistence type="predicted"/>
<gene>
    <name evidence="1" type="ORF">K8V39_06865</name>
</gene>
<dbReference type="EMBL" id="DYXE01000060">
    <property type="protein sequence ID" value="HJH49966.1"/>
    <property type="molecule type" value="Genomic_DNA"/>
</dbReference>
<evidence type="ECO:0000313" key="1">
    <source>
        <dbReference type="EMBL" id="HJH49966.1"/>
    </source>
</evidence>
<reference evidence="1" key="2">
    <citation type="submission" date="2021-09" db="EMBL/GenBank/DDBJ databases">
        <authorList>
            <person name="Gilroy R."/>
        </authorList>
    </citation>
    <scope>NUCLEOTIDE SEQUENCE</scope>
    <source>
        <strain evidence="1">USAMLcec4-12693</strain>
    </source>
</reference>
<accession>A0A9D3AJN5</accession>
<dbReference type="Pfam" id="PF12952">
    <property type="entry name" value="DUF3841"/>
    <property type="match status" value="1"/>
</dbReference>
<dbReference type="InterPro" id="IPR024211">
    <property type="entry name" value="DUF3841"/>
</dbReference>
<dbReference type="RefSeq" id="WP_277272117.1">
    <property type="nucleotide sequence ID" value="NZ_DYXE01000060.1"/>
</dbReference>
<reference evidence="1" key="1">
    <citation type="journal article" date="2021" name="PeerJ">
        <title>Extensive microbial diversity within the chicken gut microbiome revealed by metagenomics and culture.</title>
        <authorList>
            <person name="Gilroy R."/>
            <person name="Ravi A."/>
            <person name="Getino M."/>
            <person name="Pursley I."/>
            <person name="Horton D.L."/>
            <person name="Alikhan N.F."/>
            <person name="Baker D."/>
            <person name="Gharbi K."/>
            <person name="Hall N."/>
            <person name="Watson M."/>
            <person name="Adriaenssens E.M."/>
            <person name="Foster-Nyarko E."/>
            <person name="Jarju S."/>
            <person name="Secka A."/>
            <person name="Antonio M."/>
            <person name="Oren A."/>
            <person name="Chaudhuri R.R."/>
            <person name="La Ragione R."/>
            <person name="Hildebrand F."/>
            <person name="Pallen M.J."/>
        </authorList>
    </citation>
    <scope>NUCLEOTIDE SEQUENCE</scope>
    <source>
        <strain evidence="1">USAMLcec4-12693</strain>
    </source>
</reference>
<evidence type="ECO:0000313" key="2">
    <source>
        <dbReference type="Proteomes" id="UP000813420"/>
    </source>
</evidence>
<organism evidence="1 2">
    <name type="scientific">Merdimonas faecis</name>
    <dbReference type="NCBI Taxonomy" id="1653435"/>
    <lineage>
        <taxon>Bacteria</taxon>
        <taxon>Bacillati</taxon>
        <taxon>Bacillota</taxon>
        <taxon>Clostridia</taxon>
        <taxon>Lachnospirales</taxon>
        <taxon>Lachnospiraceae</taxon>
        <taxon>Merdimonas</taxon>
    </lineage>
</organism>
<dbReference type="AlphaFoldDB" id="A0A9D3AJN5"/>
<name>A0A9D3AJN5_9FIRM</name>